<evidence type="ECO:0000313" key="2">
    <source>
        <dbReference type="EMBL" id="MBL0004830.1"/>
    </source>
</evidence>
<evidence type="ECO:0000313" key="3">
    <source>
        <dbReference type="Proteomes" id="UP000718281"/>
    </source>
</evidence>
<gene>
    <name evidence="1" type="ORF">IPF40_05160</name>
    <name evidence="2" type="ORF">IPP00_12880</name>
</gene>
<dbReference type="Proteomes" id="UP000718281">
    <property type="component" value="Unassembled WGS sequence"/>
</dbReference>
<reference evidence="1 3" key="1">
    <citation type="submission" date="2020-10" db="EMBL/GenBank/DDBJ databases">
        <title>Connecting structure to function with the recovery of over 1000 high-quality activated sludge metagenome-assembled genomes encoding full-length rRNA genes using long-read sequencing.</title>
        <authorList>
            <person name="Singleton C.M."/>
            <person name="Petriglieri F."/>
            <person name="Kristensen J.M."/>
            <person name="Kirkegaard R.H."/>
            <person name="Michaelsen T.Y."/>
            <person name="Andersen M.H."/>
            <person name="Karst S.M."/>
            <person name="Dueholm M.S."/>
            <person name="Nielsen P.H."/>
            <person name="Albertsen M."/>
        </authorList>
    </citation>
    <scope>NUCLEOTIDE SEQUENCE [LARGE SCALE GENOMIC DNA]</scope>
    <source>
        <strain evidence="1">AalE_18-Q3-R2-46_BAT3C.188</strain>
        <strain evidence="2">Ribe_18-Q3-R11-54_MAXAC.001</strain>
    </source>
</reference>
<dbReference type="EMBL" id="JADIXZ010000004">
    <property type="protein sequence ID" value="MBK6300450.1"/>
    <property type="molecule type" value="Genomic_DNA"/>
</dbReference>
<protein>
    <submittedName>
        <fullName evidence="1">GNAT family N-acetyltransferase</fullName>
    </submittedName>
</protein>
<name>A0A934X4W8_9MICO</name>
<dbReference type="EMBL" id="JADKGK010000022">
    <property type="protein sequence ID" value="MBL0004830.1"/>
    <property type="molecule type" value="Genomic_DNA"/>
</dbReference>
<evidence type="ECO:0000313" key="1">
    <source>
        <dbReference type="EMBL" id="MBK6300450.1"/>
    </source>
</evidence>
<comment type="caution">
    <text evidence="1">The sequence shown here is derived from an EMBL/GenBank/DDBJ whole genome shotgun (WGS) entry which is preliminary data.</text>
</comment>
<dbReference type="SUPFAM" id="SSF55729">
    <property type="entry name" value="Acyl-CoA N-acyltransferases (Nat)"/>
    <property type="match status" value="1"/>
</dbReference>
<sequence length="231" mass="24312">MSGSPADLADVLRSAAKGEFPAADGGWERASLWLRGVEAVVAMTGHAYLAVGQDLADVELDAYGVDGYGGAHHPRVAELIRGSGWADALDVLLVRPPDAPRPTATGPDLVSRDDLAGHPRVAVAQHVRSGIRVLGMPSRRVRSVVTVASGLGGLPEIGLQTEGPTSGRELLDAALRWVDDELGHSDPLVAAVAPGNARSLRLFLHVGFVPVGSVQLFRPERHPWQDDTAAE</sequence>
<dbReference type="Gene3D" id="3.40.630.30">
    <property type="match status" value="1"/>
</dbReference>
<proteinExistence type="predicted"/>
<dbReference type="AlphaFoldDB" id="A0A934X4W8"/>
<dbReference type="Proteomes" id="UP000886632">
    <property type="component" value="Unassembled WGS sequence"/>
</dbReference>
<accession>A0A934X4W8</accession>
<organism evidence="1 3">
    <name type="scientific">Candidatus Phosphoribacter hodrii</name>
    <dbReference type="NCBI Taxonomy" id="2953743"/>
    <lineage>
        <taxon>Bacteria</taxon>
        <taxon>Bacillati</taxon>
        <taxon>Actinomycetota</taxon>
        <taxon>Actinomycetes</taxon>
        <taxon>Micrococcales</taxon>
        <taxon>Dermatophilaceae</taxon>
        <taxon>Candidatus Phosphoribacter</taxon>
    </lineage>
</organism>
<dbReference type="InterPro" id="IPR016181">
    <property type="entry name" value="Acyl_CoA_acyltransferase"/>
</dbReference>